<name>A0ACB0JWS0_TRIPR</name>
<dbReference type="EMBL" id="CASHSV030000109">
    <property type="protein sequence ID" value="CAJ2648309.1"/>
    <property type="molecule type" value="Genomic_DNA"/>
</dbReference>
<sequence>MNLLADAAKIVEKNSKVYKRKEDLIKFVSENLQSLEFMAAAAKQSLKKTGMHVPQWRKRDYMLAKWISSSAARSKQVSDVAVQETMSSEVVVDADVRDT</sequence>
<reference evidence="1" key="1">
    <citation type="submission" date="2023-10" db="EMBL/GenBank/DDBJ databases">
        <authorList>
            <person name="Rodriguez Cubillos JULIANA M."/>
            <person name="De Vega J."/>
        </authorList>
    </citation>
    <scope>NUCLEOTIDE SEQUENCE</scope>
</reference>
<dbReference type="Proteomes" id="UP001177021">
    <property type="component" value="Unassembled WGS sequence"/>
</dbReference>
<proteinExistence type="predicted"/>
<protein>
    <submittedName>
        <fullName evidence="1">Uncharacterized protein</fullName>
    </submittedName>
</protein>
<gene>
    <name evidence="1" type="ORF">MILVUS5_LOCUS16683</name>
</gene>
<keyword evidence="2" id="KW-1185">Reference proteome</keyword>
<evidence type="ECO:0000313" key="2">
    <source>
        <dbReference type="Proteomes" id="UP001177021"/>
    </source>
</evidence>
<evidence type="ECO:0000313" key="1">
    <source>
        <dbReference type="EMBL" id="CAJ2648309.1"/>
    </source>
</evidence>
<accession>A0ACB0JWS0</accession>
<organism evidence="1 2">
    <name type="scientific">Trifolium pratense</name>
    <name type="common">Red clover</name>
    <dbReference type="NCBI Taxonomy" id="57577"/>
    <lineage>
        <taxon>Eukaryota</taxon>
        <taxon>Viridiplantae</taxon>
        <taxon>Streptophyta</taxon>
        <taxon>Embryophyta</taxon>
        <taxon>Tracheophyta</taxon>
        <taxon>Spermatophyta</taxon>
        <taxon>Magnoliopsida</taxon>
        <taxon>eudicotyledons</taxon>
        <taxon>Gunneridae</taxon>
        <taxon>Pentapetalae</taxon>
        <taxon>rosids</taxon>
        <taxon>fabids</taxon>
        <taxon>Fabales</taxon>
        <taxon>Fabaceae</taxon>
        <taxon>Papilionoideae</taxon>
        <taxon>50 kb inversion clade</taxon>
        <taxon>NPAAA clade</taxon>
        <taxon>Hologalegina</taxon>
        <taxon>IRL clade</taxon>
        <taxon>Trifolieae</taxon>
        <taxon>Trifolium</taxon>
    </lineage>
</organism>
<comment type="caution">
    <text evidence="1">The sequence shown here is derived from an EMBL/GenBank/DDBJ whole genome shotgun (WGS) entry which is preliminary data.</text>
</comment>